<name>A0A6N7XE93_9FIRM</name>
<proteinExistence type="predicted"/>
<comment type="caution">
    <text evidence="1">The sequence shown here is derived from an EMBL/GenBank/DDBJ whole genome shotgun (WGS) entry which is preliminary data.</text>
</comment>
<accession>A0A6N7XE93</accession>
<dbReference type="Proteomes" id="UP000440713">
    <property type="component" value="Unassembled WGS sequence"/>
</dbReference>
<dbReference type="RefSeq" id="WP_154537113.1">
    <property type="nucleotide sequence ID" value="NZ_JAQYHJ010000063.1"/>
</dbReference>
<dbReference type="PANTHER" id="PTHR31446">
    <property type="entry name" value="ACID PHOSPHATASE/VANADIUM-DEPENDENT HALOPEROXIDASE-RELATED PROTEIN"/>
    <property type="match status" value="1"/>
</dbReference>
<dbReference type="InterPro" id="IPR003832">
    <property type="entry name" value="DUF212"/>
</dbReference>
<organism evidence="1 2">
    <name type="scientific">Peptostreptococcus porci</name>
    <dbReference type="NCBI Taxonomy" id="2652282"/>
    <lineage>
        <taxon>Bacteria</taxon>
        <taxon>Bacillati</taxon>
        <taxon>Bacillota</taxon>
        <taxon>Clostridia</taxon>
        <taxon>Peptostreptococcales</taxon>
        <taxon>Peptostreptococcaceae</taxon>
        <taxon>Peptostreptococcus</taxon>
    </lineage>
</organism>
<keyword evidence="2" id="KW-1185">Reference proteome</keyword>
<reference evidence="1 2" key="1">
    <citation type="submission" date="2019-08" db="EMBL/GenBank/DDBJ databases">
        <title>In-depth cultivation of the pig gut microbiome towards novel bacterial diversity and tailored functional studies.</title>
        <authorList>
            <person name="Wylensek D."/>
            <person name="Hitch T.C.A."/>
            <person name="Clavel T."/>
        </authorList>
    </citation>
    <scope>NUCLEOTIDE SEQUENCE [LARGE SCALE GENOMIC DNA]</scope>
    <source>
        <strain evidence="1 2">WCA-SAB-591-4A-A</strain>
    </source>
</reference>
<dbReference type="Pfam" id="PF02681">
    <property type="entry name" value="DUF212"/>
    <property type="match status" value="1"/>
</dbReference>
<gene>
    <name evidence="1" type="ORF">FYJ71_01890</name>
</gene>
<dbReference type="PANTHER" id="PTHR31446:SF29">
    <property type="entry name" value="ACID PHOSPHATASE_VANADIUM-DEPENDENT HALOPEROXIDASE-RELATED PROTEIN"/>
    <property type="match status" value="1"/>
</dbReference>
<sequence length="143" mass="15675">MNFFKEISSNDIFWTSVFACFLAQVLKIFTGEKKVDIARIFTSGGMPSSHSSFVTCMATMIGIRHGFNSTYFAMAAVLSAIVMYDASGVRQAVGKQATMLNQIIEDLQKGLPIKNEKLKELIGHTPKQVFFGAILGIIIGVVM</sequence>
<evidence type="ECO:0000313" key="2">
    <source>
        <dbReference type="Proteomes" id="UP000440713"/>
    </source>
</evidence>
<dbReference type="EMBL" id="VUNE01000001">
    <property type="protein sequence ID" value="MST61724.1"/>
    <property type="molecule type" value="Genomic_DNA"/>
</dbReference>
<protein>
    <submittedName>
        <fullName evidence="1">Divergent PAP2 family protein</fullName>
    </submittedName>
</protein>
<evidence type="ECO:0000313" key="1">
    <source>
        <dbReference type="EMBL" id="MST61724.1"/>
    </source>
</evidence>
<dbReference type="AlphaFoldDB" id="A0A6N7XE93"/>